<evidence type="ECO:0000256" key="1">
    <source>
        <dbReference type="SAM" id="MobiDB-lite"/>
    </source>
</evidence>
<evidence type="ECO:0000313" key="2">
    <source>
        <dbReference type="EMBL" id="TFL02430.1"/>
    </source>
</evidence>
<dbReference type="AlphaFoldDB" id="A0A5C3QNP0"/>
<accession>A0A5C3QNP0</accession>
<organism evidence="2 3">
    <name type="scientific">Pterulicium gracile</name>
    <dbReference type="NCBI Taxonomy" id="1884261"/>
    <lineage>
        <taxon>Eukaryota</taxon>
        <taxon>Fungi</taxon>
        <taxon>Dikarya</taxon>
        <taxon>Basidiomycota</taxon>
        <taxon>Agaricomycotina</taxon>
        <taxon>Agaricomycetes</taxon>
        <taxon>Agaricomycetidae</taxon>
        <taxon>Agaricales</taxon>
        <taxon>Pleurotineae</taxon>
        <taxon>Pterulaceae</taxon>
        <taxon>Pterulicium</taxon>
    </lineage>
</organism>
<proteinExistence type="predicted"/>
<gene>
    <name evidence="2" type="ORF">BDV98DRAFT_582059</name>
</gene>
<dbReference type="EMBL" id="ML178822">
    <property type="protein sequence ID" value="TFL02430.1"/>
    <property type="molecule type" value="Genomic_DNA"/>
</dbReference>
<keyword evidence="3" id="KW-1185">Reference proteome</keyword>
<evidence type="ECO:0000313" key="3">
    <source>
        <dbReference type="Proteomes" id="UP000305067"/>
    </source>
</evidence>
<sequence>MPSLVDHLAVHSRGSVTFMEGEGPSHRHRPLEVKGGESGVGVDHPERAVFSLTRALSSICFSARTSAVAFAKSSGKTRSTYLTRVSEEEEWRPVRLYLDDRWDLKFVISTKLPSPKAFEVVDASSVYVTESVPPPVKS</sequence>
<dbReference type="Proteomes" id="UP000305067">
    <property type="component" value="Unassembled WGS sequence"/>
</dbReference>
<feature type="region of interest" description="Disordered" evidence="1">
    <location>
        <begin position="17"/>
        <end position="40"/>
    </location>
</feature>
<protein>
    <submittedName>
        <fullName evidence="2">Uncharacterized protein</fullName>
    </submittedName>
</protein>
<reference evidence="2 3" key="1">
    <citation type="journal article" date="2019" name="Nat. Ecol. Evol.">
        <title>Megaphylogeny resolves global patterns of mushroom evolution.</title>
        <authorList>
            <person name="Varga T."/>
            <person name="Krizsan K."/>
            <person name="Foldi C."/>
            <person name="Dima B."/>
            <person name="Sanchez-Garcia M."/>
            <person name="Sanchez-Ramirez S."/>
            <person name="Szollosi G.J."/>
            <person name="Szarkandi J.G."/>
            <person name="Papp V."/>
            <person name="Albert L."/>
            <person name="Andreopoulos W."/>
            <person name="Angelini C."/>
            <person name="Antonin V."/>
            <person name="Barry K.W."/>
            <person name="Bougher N.L."/>
            <person name="Buchanan P."/>
            <person name="Buyck B."/>
            <person name="Bense V."/>
            <person name="Catcheside P."/>
            <person name="Chovatia M."/>
            <person name="Cooper J."/>
            <person name="Damon W."/>
            <person name="Desjardin D."/>
            <person name="Finy P."/>
            <person name="Geml J."/>
            <person name="Haridas S."/>
            <person name="Hughes K."/>
            <person name="Justo A."/>
            <person name="Karasinski D."/>
            <person name="Kautmanova I."/>
            <person name="Kiss B."/>
            <person name="Kocsube S."/>
            <person name="Kotiranta H."/>
            <person name="LaButti K.M."/>
            <person name="Lechner B.E."/>
            <person name="Liimatainen K."/>
            <person name="Lipzen A."/>
            <person name="Lukacs Z."/>
            <person name="Mihaltcheva S."/>
            <person name="Morgado L.N."/>
            <person name="Niskanen T."/>
            <person name="Noordeloos M.E."/>
            <person name="Ohm R.A."/>
            <person name="Ortiz-Santana B."/>
            <person name="Ovrebo C."/>
            <person name="Racz N."/>
            <person name="Riley R."/>
            <person name="Savchenko A."/>
            <person name="Shiryaev A."/>
            <person name="Soop K."/>
            <person name="Spirin V."/>
            <person name="Szebenyi C."/>
            <person name="Tomsovsky M."/>
            <person name="Tulloss R.E."/>
            <person name="Uehling J."/>
            <person name="Grigoriev I.V."/>
            <person name="Vagvolgyi C."/>
            <person name="Papp T."/>
            <person name="Martin F.M."/>
            <person name="Miettinen O."/>
            <person name="Hibbett D.S."/>
            <person name="Nagy L.G."/>
        </authorList>
    </citation>
    <scope>NUCLEOTIDE SEQUENCE [LARGE SCALE GENOMIC DNA]</scope>
    <source>
        <strain evidence="2 3">CBS 309.79</strain>
    </source>
</reference>
<name>A0A5C3QNP0_9AGAR</name>